<name>A0ABR7S1Y2_AQUAC</name>
<accession>A0ABR7S1Y2</accession>
<comment type="caution">
    <text evidence="1">The sequence shown here is derived from an EMBL/GenBank/DDBJ whole genome shotgun (WGS) entry which is preliminary data.</text>
</comment>
<dbReference type="EMBL" id="LZEU01000001">
    <property type="protein sequence ID" value="MBC9251483.1"/>
    <property type="molecule type" value="Genomic_DNA"/>
</dbReference>
<protein>
    <submittedName>
        <fullName evidence="1">Uncharacterized protein</fullName>
    </submittedName>
</protein>
<keyword evidence="2" id="KW-1185">Reference proteome</keyword>
<reference evidence="1 2" key="1">
    <citation type="submission" date="2016-06" db="EMBL/GenBank/DDBJ databases">
        <authorList>
            <person name="Ramos C."/>
            <person name="Pintado A."/>
            <person name="Crespo-Gomez J.I."/>
        </authorList>
    </citation>
    <scope>NUCLEOTIDE SEQUENCE [LARGE SCALE GENOMIC DNA]</scope>
    <source>
        <strain evidence="1 2">AVO110</strain>
    </source>
</reference>
<dbReference type="Proteomes" id="UP000744555">
    <property type="component" value="Unassembled WGS sequence"/>
</dbReference>
<evidence type="ECO:0000313" key="1">
    <source>
        <dbReference type="EMBL" id="MBC9251483.1"/>
    </source>
</evidence>
<organism evidence="1 2">
    <name type="scientific">Aquipseudomonas alcaligenes</name>
    <name type="common">Pseudomonas alcaligenes</name>
    <dbReference type="NCBI Taxonomy" id="43263"/>
    <lineage>
        <taxon>Bacteria</taxon>
        <taxon>Pseudomonadati</taxon>
        <taxon>Pseudomonadota</taxon>
        <taxon>Gammaproteobacteria</taxon>
        <taxon>Pseudomonadales</taxon>
        <taxon>Pseudomonadaceae</taxon>
        <taxon>Aquipseudomonas</taxon>
    </lineage>
</organism>
<evidence type="ECO:0000313" key="2">
    <source>
        <dbReference type="Proteomes" id="UP000744555"/>
    </source>
</evidence>
<sequence length="241" mass="26857">MPYLLCLLCQPALADTAMVRQLHELDSHSRLLCASALLYFDPRERSPDPRSLTAVYHHLNTLETDVLQLGQPADLAQPLGAMQRIFTELDGLPRSASRRYPELIARLLEQRQQLGEAVEQDLAEAGSRAPAFGAQSRDLASLLLDYQLRHYLLPQKAPWLLPAERLNQLDADIEQRFDQLQAQYQAQAAALGKIRGSYRFVRRQLQQGGSGGEGNGGAEFYLSRAVLDLDDLAQVVEQGVP</sequence>
<proteinExistence type="predicted"/>
<gene>
    <name evidence="1" type="ORF">A9179_14525</name>
</gene>